<comment type="similarity">
    <text evidence="10 12">Belongs to the fluoride channel Fluc/FEX (TC 1.A.43) family.</text>
</comment>
<feature type="binding site" evidence="12">
    <location>
        <position position="80"/>
    </location>
    <ligand>
        <name>Na(+)</name>
        <dbReference type="ChEBI" id="CHEBI:29101"/>
        <note>structural</note>
    </ligand>
</feature>
<keyword evidence="8 12" id="KW-0472">Membrane</keyword>
<proteinExistence type="inferred from homology"/>
<evidence type="ECO:0000256" key="7">
    <source>
        <dbReference type="ARBA" id="ARBA00023065"/>
    </source>
</evidence>
<feature type="transmembrane region" description="Helical" evidence="12">
    <location>
        <begin position="33"/>
        <end position="57"/>
    </location>
</feature>
<sequence>MLILGIALGGAIGSVLRYWLGLLLDPVGRSVSMPIGTISVNIIGSFAIAFFASLTLAEGRFSVPEAWRVVFMVGICGGFTTFSSFSLQTFELIEHGEMTRAVMNVFLSVTLCLLATFAGYLLANNLK</sequence>
<evidence type="ECO:0000313" key="14">
    <source>
        <dbReference type="Proteomes" id="UP001418637"/>
    </source>
</evidence>
<protein>
    <recommendedName>
        <fullName evidence="12">Fluoride-specific ion channel FluC</fullName>
    </recommendedName>
</protein>
<evidence type="ECO:0000256" key="5">
    <source>
        <dbReference type="ARBA" id="ARBA00022989"/>
    </source>
</evidence>
<dbReference type="PANTHER" id="PTHR28259">
    <property type="entry name" value="FLUORIDE EXPORT PROTEIN 1-RELATED"/>
    <property type="match status" value="1"/>
</dbReference>
<dbReference type="PANTHER" id="PTHR28259:SF1">
    <property type="entry name" value="FLUORIDE EXPORT PROTEIN 1-RELATED"/>
    <property type="match status" value="1"/>
</dbReference>
<keyword evidence="4 12" id="KW-0812">Transmembrane</keyword>
<gene>
    <name evidence="12 13" type="primary">crcB</name>
    <name evidence="12" type="synonym">fluC</name>
    <name evidence="13" type="ORF">WJT86_00750</name>
</gene>
<keyword evidence="12" id="KW-0479">Metal-binding</keyword>
<evidence type="ECO:0000256" key="4">
    <source>
        <dbReference type="ARBA" id="ARBA00022692"/>
    </source>
</evidence>
<evidence type="ECO:0000256" key="9">
    <source>
        <dbReference type="ARBA" id="ARBA00023303"/>
    </source>
</evidence>
<comment type="catalytic activity">
    <reaction evidence="11">
        <text>fluoride(in) = fluoride(out)</text>
        <dbReference type="Rhea" id="RHEA:76159"/>
        <dbReference type="ChEBI" id="CHEBI:17051"/>
    </reaction>
    <physiologicalReaction direction="left-to-right" evidence="11">
        <dbReference type="Rhea" id="RHEA:76160"/>
    </physiologicalReaction>
</comment>
<dbReference type="InterPro" id="IPR003691">
    <property type="entry name" value="FluC"/>
</dbReference>
<comment type="caution">
    <text evidence="13">The sequence shown here is derived from an EMBL/GenBank/DDBJ whole genome shotgun (WGS) entry which is preliminary data.</text>
</comment>
<feature type="transmembrane region" description="Helical" evidence="12">
    <location>
        <begin position="102"/>
        <end position="123"/>
    </location>
</feature>
<keyword evidence="9 12" id="KW-0407">Ion channel</keyword>
<name>A0ABV0BJ69_9HYPH</name>
<dbReference type="EMBL" id="JBBYXI010000001">
    <property type="protein sequence ID" value="MEN3929585.1"/>
    <property type="molecule type" value="Genomic_DNA"/>
</dbReference>
<evidence type="ECO:0000256" key="8">
    <source>
        <dbReference type="ARBA" id="ARBA00023136"/>
    </source>
</evidence>
<evidence type="ECO:0000256" key="12">
    <source>
        <dbReference type="HAMAP-Rule" id="MF_00454"/>
    </source>
</evidence>
<keyword evidence="14" id="KW-1185">Reference proteome</keyword>
<comment type="function">
    <text evidence="12">Fluoride-specific ion channel. Important for reducing fluoride concentration in the cell, thus reducing its toxicity.</text>
</comment>
<keyword evidence="3" id="KW-0997">Cell inner membrane</keyword>
<keyword evidence="7 12" id="KW-0406">Ion transport</keyword>
<keyword evidence="12" id="KW-0813">Transport</keyword>
<evidence type="ECO:0000256" key="2">
    <source>
        <dbReference type="ARBA" id="ARBA00022475"/>
    </source>
</evidence>
<feature type="binding site" evidence="12">
    <location>
        <position position="77"/>
    </location>
    <ligand>
        <name>Na(+)</name>
        <dbReference type="ChEBI" id="CHEBI:29101"/>
        <note>structural</note>
    </ligand>
</feature>
<organism evidence="13 14">
    <name type="scientific">Hohaiivirga grylli</name>
    <dbReference type="NCBI Taxonomy" id="3133970"/>
    <lineage>
        <taxon>Bacteria</taxon>
        <taxon>Pseudomonadati</taxon>
        <taxon>Pseudomonadota</taxon>
        <taxon>Alphaproteobacteria</taxon>
        <taxon>Hyphomicrobiales</taxon>
        <taxon>Methylobacteriaceae</taxon>
        <taxon>Hohaiivirga</taxon>
    </lineage>
</organism>
<keyword evidence="5 12" id="KW-1133">Transmembrane helix</keyword>
<evidence type="ECO:0000256" key="1">
    <source>
        <dbReference type="ARBA" id="ARBA00004651"/>
    </source>
</evidence>
<evidence type="ECO:0000256" key="3">
    <source>
        <dbReference type="ARBA" id="ARBA00022519"/>
    </source>
</evidence>
<dbReference type="HAMAP" id="MF_00454">
    <property type="entry name" value="FluC"/>
    <property type="match status" value="1"/>
</dbReference>
<dbReference type="RefSeq" id="WP_346335583.1">
    <property type="nucleotide sequence ID" value="NZ_JBBYXI010000001.1"/>
</dbReference>
<keyword evidence="6 12" id="KW-0915">Sodium</keyword>
<dbReference type="Pfam" id="PF02537">
    <property type="entry name" value="CRCB"/>
    <property type="match status" value="1"/>
</dbReference>
<dbReference type="Proteomes" id="UP001418637">
    <property type="component" value="Unassembled WGS sequence"/>
</dbReference>
<dbReference type="NCBIfam" id="TIGR00494">
    <property type="entry name" value="crcB"/>
    <property type="match status" value="1"/>
</dbReference>
<comment type="activity regulation">
    <text evidence="12">Na(+) is not transported, but it plays an essential structural role and its presence is essential for fluoride channel function.</text>
</comment>
<evidence type="ECO:0000313" key="13">
    <source>
        <dbReference type="EMBL" id="MEN3929585.1"/>
    </source>
</evidence>
<keyword evidence="2 12" id="KW-1003">Cell membrane</keyword>
<accession>A0ABV0BJ69</accession>
<reference evidence="13 14" key="1">
    <citation type="submission" date="2024-04" db="EMBL/GenBank/DDBJ databases">
        <title>A novel species isolated from cricket.</title>
        <authorList>
            <person name="Wang H.-C."/>
        </authorList>
    </citation>
    <scope>NUCLEOTIDE SEQUENCE [LARGE SCALE GENOMIC DNA]</scope>
    <source>
        <strain evidence="13 14">WL0021</strain>
    </source>
</reference>
<evidence type="ECO:0000256" key="6">
    <source>
        <dbReference type="ARBA" id="ARBA00023053"/>
    </source>
</evidence>
<feature type="transmembrane region" description="Helical" evidence="12">
    <location>
        <begin position="69"/>
        <end position="90"/>
    </location>
</feature>
<comment type="subcellular location">
    <subcellularLocation>
        <location evidence="1 12">Cell membrane</location>
        <topology evidence="1 12">Multi-pass membrane protein</topology>
    </subcellularLocation>
</comment>
<evidence type="ECO:0000256" key="10">
    <source>
        <dbReference type="ARBA" id="ARBA00035120"/>
    </source>
</evidence>
<evidence type="ECO:0000256" key="11">
    <source>
        <dbReference type="ARBA" id="ARBA00035585"/>
    </source>
</evidence>